<dbReference type="CDD" id="cd00405">
    <property type="entry name" value="PRAI"/>
    <property type="match status" value="1"/>
</dbReference>
<dbReference type="PANTHER" id="PTHR42894:SF1">
    <property type="entry name" value="N-(5'-PHOSPHORIBOSYL)ANTHRANILATE ISOMERASE"/>
    <property type="match status" value="1"/>
</dbReference>
<accession>A0ABT2F4K9</accession>
<feature type="domain" description="N-(5'phosphoribosyl) anthranilate isomerase (PRAI)" evidence="10">
    <location>
        <begin position="4"/>
        <end position="188"/>
    </location>
</feature>
<dbReference type="HAMAP" id="MF_00135">
    <property type="entry name" value="PRAI"/>
    <property type="match status" value="1"/>
</dbReference>
<evidence type="ECO:0000313" key="12">
    <source>
        <dbReference type="Proteomes" id="UP001206548"/>
    </source>
</evidence>
<dbReference type="Proteomes" id="UP001206548">
    <property type="component" value="Unassembled WGS sequence"/>
</dbReference>
<dbReference type="Gene3D" id="3.20.20.70">
    <property type="entry name" value="Aldolase class I"/>
    <property type="match status" value="1"/>
</dbReference>
<dbReference type="InterPro" id="IPR044643">
    <property type="entry name" value="TrpF_fam"/>
</dbReference>
<evidence type="ECO:0000256" key="7">
    <source>
        <dbReference type="ARBA" id="ARBA00023141"/>
    </source>
</evidence>
<comment type="similarity">
    <text evidence="9">Belongs to the TrpF family.</text>
</comment>
<dbReference type="Pfam" id="PF00697">
    <property type="entry name" value="PRAI"/>
    <property type="match status" value="1"/>
</dbReference>
<dbReference type="EMBL" id="JANUXX010000001">
    <property type="protein sequence ID" value="MCS4487411.1"/>
    <property type="molecule type" value="Genomic_DNA"/>
</dbReference>
<protein>
    <recommendedName>
        <fullName evidence="4 9">N-(5'-phosphoribosyl)anthranilate isomerase</fullName>
        <shortName evidence="9">PRAI</shortName>
        <ecNumber evidence="3 9">5.3.1.24</ecNumber>
    </recommendedName>
</protein>
<evidence type="ECO:0000256" key="3">
    <source>
        <dbReference type="ARBA" id="ARBA00012572"/>
    </source>
</evidence>
<comment type="pathway">
    <text evidence="2 9">Amino-acid biosynthesis; L-tryptophan biosynthesis; L-tryptophan from chorismate: step 3/5.</text>
</comment>
<evidence type="ECO:0000313" key="11">
    <source>
        <dbReference type="EMBL" id="MCS4487411.1"/>
    </source>
</evidence>
<proteinExistence type="inferred from homology"/>
<keyword evidence="12" id="KW-1185">Reference proteome</keyword>
<gene>
    <name evidence="9" type="primary">trpF</name>
    <name evidence="11" type="ORF">NXS10_00240</name>
</gene>
<name>A0ABT2F4K9_9STRE</name>
<dbReference type="SUPFAM" id="SSF51366">
    <property type="entry name" value="Ribulose-phoshate binding barrel"/>
    <property type="match status" value="1"/>
</dbReference>
<reference evidence="11 12" key="1">
    <citation type="journal article" date="2023" name="Int. J. Syst. Evol. Microbiol.">
        <title>Streptococcus sciuri sp. nov., Staphylococcus marylandisciuri sp. nov. and Staphylococcus americanisciuri sp. nov., isolated from faeces of eastern grey squirrel (Sciurus carolinensis).</title>
        <authorList>
            <person name="Volokhov D.V."/>
            <person name="Zagorodnyaya T.A."/>
            <person name="Furtak V.A."/>
            <person name="Nattanmai G."/>
            <person name="Randall L."/>
            <person name="Jose S."/>
            <person name="Gao Y."/>
            <person name="Eisenberg T."/>
            <person name="Delmonte P."/>
            <person name="Blom J."/>
            <person name="Mitchell K.K."/>
        </authorList>
    </citation>
    <scope>NUCLEOTIDE SEQUENCE [LARGE SCALE GENOMIC DNA]</scope>
    <source>
        <strain evidence="11 12">SQ9-PEA</strain>
    </source>
</reference>
<keyword evidence="6 9" id="KW-0822">Tryptophan biosynthesis</keyword>
<evidence type="ECO:0000256" key="9">
    <source>
        <dbReference type="HAMAP-Rule" id="MF_00135"/>
    </source>
</evidence>
<evidence type="ECO:0000256" key="8">
    <source>
        <dbReference type="ARBA" id="ARBA00023235"/>
    </source>
</evidence>
<evidence type="ECO:0000256" key="2">
    <source>
        <dbReference type="ARBA" id="ARBA00004664"/>
    </source>
</evidence>
<dbReference type="InterPro" id="IPR001240">
    <property type="entry name" value="PRAI_dom"/>
</dbReference>
<dbReference type="RefSeq" id="WP_259136422.1">
    <property type="nucleotide sequence ID" value="NZ_JANUXX010000001.1"/>
</dbReference>
<evidence type="ECO:0000256" key="1">
    <source>
        <dbReference type="ARBA" id="ARBA00001164"/>
    </source>
</evidence>
<evidence type="ECO:0000256" key="5">
    <source>
        <dbReference type="ARBA" id="ARBA00022605"/>
    </source>
</evidence>
<dbReference type="NCBIfam" id="NF002300">
    <property type="entry name" value="PRK01222.1-7"/>
    <property type="match status" value="1"/>
</dbReference>
<keyword evidence="7 9" id="KW-0057">Aromatic amino acid biosynthesis</keyword>
<dbReference type="PANTHER" id="PTHR42894">
    <property type="entry name" value="N-(5'-PHOSPHORIBOSYL)ANTHRANILATE ISOMERASE"/>
    <property type="match status" value="1"/>
</dbReference>
<dbReference type="InterPro" id="IPR013785">
    <property type="entry name" value="Aldolase_TIM"/>
</dbReference>
<evidence type="ECO:0000256" key="4">
    <source>
        <dbReference type="ARBA" id="ARBA00022272"/>
    </source>
</evidence>
<comment type="caution">
    <text evidence="11">The sequence shown here is derived from an EMBL/GenBank/DDBJ whole genome shotgun (WGS) entry which is preliminary data.</text>
</comment>
<dbReference type="InterPro" id="IPR011060">
    <property type="entry name" value="RibuloseP-bd_barrel"/>
</dbReference>
<sequence>MTKVKICGITTSEAMQAAVDAGADYVGFVFATSKRQVTPKKARTLAQWVSPEVQKVGVFVNPSINEVQEVLKDVRLDLIQIHGDYDEALKTLDIPIISAVAVGKEQLIVRESADYYLFDAPIAGSGKTFDWEMLDRTNMTKPYFIAGGLTLENVSDCIAHFHPYAVDVSSGVETNGKKDVEKIKAFIKGVKYDL</sequence>
<dbReference type="GO" id="GO:0004640">
    <property type="term" value="F:phosphoribosylanthranilate isomerase activity"/>
    <property type="evidence" value="ECO:0007669"/>
    <property type="project" value="UniProtKB-EC"/>
</dbReference>
<organism evidence="11 12">
    <name type="scientific">Streptococcus sciuri</name>
    <dbReference type="NCBI Taxonomy" id="2973939"/>
    <lineage>
        <taxon>Bacteria</taxon>
        <taxon>Bacillati</taxon>
        <taxon>Bacillota</taxon>
        <taxon>Bacilli</taxon>
        <taxon>Lactobacillales</taxon>
        <taxon>Streptococcaceae</taxon>
        <taxon>Streptococcus</taxon>
    </lineage>
</organism>
<keyword evidence="5 9" id="KW-0028">Amino-acid biosynthesis</keyword>
<comment type="catalytic activity">
    <reaction evidence="1 9">
        <text>N-(5-phospho-beta-D-ribosyl)anthranilate = 1-(2-carboxyphenylamino)-1-deoxy-D-ribulose 5-phosphate</text>
        <dbReference type="Rhea" id="RHEA:21540"/>
        <dbReference type="ChEBI" id="CHEBI:18277"/>
        <dbReference type="ChEBI" id="CHEBI:58613"/>
        <dbReference type="EC" id="5.3.1.24"/>
    </reaction>
</comment>
<evidence type="ECO:0000259" key="10">
    <source>
        <dbReference type="Pfam" id="PF00697"/>
    </source>
</evidence>
<dbReference type="EC" id="5.3.1.24" evidence="3 9"/>
<evidence type="ECO:0000256" key="6">
    <source>
        <dbReference type="ARBA" id="ARBA00022822"/>
    </source>
</evidence>
<keyword evidence="8 9" id="KW-0413">Isomerase</keyword>